<dbReference type="AlphaFoldDB" id="A0A6C0KKW2"/>
<evidence type="ECO:0000313" key="2">
    <source>
        <dbReference type="EMBL" id="QHU17811.1"/>
    </source>
</evidence>
<feature type="transmembrane region" description="Helical" evidence="1">
    <location>
        <begin position="12"/>
        <end position="29"/>
    </location>
</feature>
<evidence type="ECO:0000256" key="1">
    <source>
        <dbReference type="SAM" id="Phobius"/>
    </source>
</evidence>
<accession>A0A6C0KKW2</accession>
<keyword evidence="1" id="KW-1133">Transmembrane helix</keyword>
<sequence>MKNKTKLNDESLKKYVGILVLLFTLLIIVL</sequence>
<keyword evidence="1" id="KW-0812">Transmembrane</keyword>
<proteinExistence type="predicted"/>
<organism evidence="2">
    <name type="scientific">viral metagenome</name>
    <dbReference type="NCBI Taxonomy" id="1070528"/>
    <lineage>
        <taxon>unclassified sequences</taxon>
        <taxon>metagenomes</taxon>
        <taxon>organismal metagenomes</taxon>
    </lineage>
</organism>
<keyword evidence="1" id="KW-0472">Membrane</keyword>
<name>A0A6C0KKW2_9ZZZZ</name>
<dbReference type="EMBL" id="MN740918">
    <property type="protein sequence ID" value="QHU17811.1"/>
    <property type="molecule type" value="Genomic_DNA"/>
</dbReference>
<protein>
    <submittedName>
        <fullName evidence="2">Uncharacterized protein</fullName>
    </submittedName>
</protein>
<reference evidence="2" key="1">
    <citation type="journal article" date="2020" name="Nature">
        <title>Giant virus diversity and host interactions through global metagenomics.</title>
        <authorList>
            <person name="Schulz F."/>
            <person name="Roux S."/>
            <person name="Paez-Espino D."/>
            <person name="Jungbluth S."/>
            <person name="Walsh D.A."/>
            <person name="Denef V.J."/>
            <person name="McMahon K.D."/>
            <person name="Konstantinidis K.T."/>
            <person name="Eloe-Fadrosh E.A."/>
            <person name="Kyrpides N.C."/>
            <person name="Woyke T."/>
        </authorList>
    </citation>
    <scope>NUCLEOTIDE SEQUENCE</scope>
    <source>
        <strain evidence="2">GVMAG-S-3300012919-55</strain>
    </source>
</reference>